<evidence type="ECO:0000256" key="3">
    <source>
        <dbReference type="ARBA" id="ARBA00022833"/>
    </source>
</evidence>
<dbReference type="EMBL" id="RRYP01021839">
    <property type="protein sequence ID" value="TNV72564.1"/>
    <property type="molecule type" value="Genomic_DNA"/>
</dbReference>
<gene>
    <name evidence="4" type="ORF">FGO68_gene12596</name>
</gene>
<evidence type="ECO:0000256" key="2">
    <source>
        <dbReference type="ARBA" id="ARBA00022723"/>
    </source>
</evidence>
<dbReference type="AlphaFoldDB" id="A0A8J8ND12"/>
<keyword evidence="2" id="KW-0479">Metal-binding</keyword>
<dbReference type="PANTHER" id="PTHR12857:SF0">
    <property type="entry name" value="CXXC MOTIF CONTAINING ZINC BINDING PROTEIN"/>
    <property type="match status" value="1"/>
</dbReference>
<keyword evidence="5" id="KW-1185">Reference proteome</keyword>
<dbReference type="GO" id="GO:0008270">
    <property type="term" value="F:zinc ion binding"/>
    <property type="evidence" value="ECO:0007669"/>
    <property type="project" value="TreeGrafter"/>
</dbReference>
<name>A0A8J8ND12_HALGN</name>
<evidence type="ECO:0000256" key="1">
    <source>
        <dbReference type="ARBA" id="ARBA00007818"/>
    </source>
</evidence>
<dbReference type="InterPro" id="IPR011053">
    <property type="entry name" value="Single_hybrid_motif"/>
</dbReference>
<dbReference type="PANTHER" id="PTHR12857">
    <property type="entry name" value="CXXC MOTIF CONTAINING ZINC BINDING PROTEIN"/>
    <property type="match status" value="1"/>
</dbReference>
<dbReference type="InterPro" id="IPR033753">
    <property type="entry name" value="GCV_H/Fam206"/>
</dbReference>
<keyword evidence="3" id="KW-0862">Zinc</keyword>
<dbReference type="SUPFAM" id="SSF51230">
    <property type="entry name" value="Single hybrid motif"/>
    <property type="match status" value="1"/>
</dbReference>
<accession>A0A8J8ND12</accession>
<dbReference type="Gene3D" id="2.40.50.100">
    <property type="match status" value="1"/>
</dbReference>
<dbReference type="OrthoDB" id="10248838at2759"/>
<comment type="caution">
    <text evidence="4">The sequence shown here is derived from an EMBL/GenBank/DDBJ whole genome shotgun (WGS) entry which is preliminary data.</text>
</comment>
<sequence length="158" mass="17076">MTDLTALKYTEEHEWVALDGDVATVGITDYAADKPGDVVYVDLGGGRGGGDSKAEAHYYAKCSLCKREQTILFIAGSQKTYENSGSWQTIARFECRGVELVDFKAGNGWLAFGTASEDTEFGEIDLSEGDWAGYDEAGDASVGVYEFKSQIIRGTGKK</sequence>
<dbReference type="InterPro" id="IPR008584">
    <property type="entry name" value="CXXC_Zn-binding_euk"/>
</dbReference>
<evidence type="ECO:0000313" key="5">
    <source>
        <dbReference type="Proteomes" id="UP000785679"/>
    </source>
</evidence>
<organism evidence="4 5">
    <name type="scientific">Halteria grandinella</name>
    <dbReference type="NCBI Taxonomy" id="5974"/>
    <lineage>
        <taxon>Eukaryota</taxon>
        <taxon>Sar</taxon>
        <taxon>Alveolata</taxon>
        <taxon>Ciliophora</taxon>
        <taxon>Intramacronucleata</taxon>
        <taxon>Spirotrichea</taxon>
        <taxon>Stichotrichia</taxon>
        <taxon>Sporadotrichida</taxon>
        <taxon>Halteriidae</taxon>
        <taxon>Halteria</taxon>
    </lineage>
</organism>
<proteinExistence type="inferred from homology"/>
<dbReference type="Pfam" id="PF01597">
    <property type="entry name" value="GCV_H"/>
    <property type="match status" value="1"/>
</dbReference>
<dbReference type="SUPFAM" id="SSF141678">
    <property type="entry name" value="MAL13P1.257-like"/>
    <property type="match status" value="1"/>
</dbReference>
<reference evidence="4" key="1">
    <citation type="submission" date="2019-06" db="EMBL/GenBank/DDBJ databases">
        <authorList>
            <person name="Zheng W."/>
        </authorList>
    </citation>
    <scope>NUCLEOTIDE SEQUENCE</scope>
    <source>
        <strain evidence="4">QDHG01</strain>
    </source>
</reference>
<comment type="similarity">
    <text evidence="1">Belongs to the UPF0587 family.</text>
</comment>
<evidence type="ECO:0000313" key="4">
    <source>
        <dbReference type="EMBL" id="TNV72564.1"/>
    </source>
</evidence>
<dbReference type="Proteomes" id="UP000785679">
    <property type="component" value="Unassembled WGS sequence"/>
</dbReference>
<dbReference type="Pfam" id="PF05907">
    <property type="entry name" value="CXXC_Zn-b_euk"/>
    <property type="match status" value="1"/>
</dbReference>
<protein>
    <submittedName>
        <fullName evidence="4">Uncharacterized protein</fullName>
    </submittedName>
</protein>